<name>A0ABN2X5N3_9ACTN</name>
<dbReference type="Proteomes" id="UP001500016">
    <property type="component" value="Unassembled WGS sequence"/>
</dbReference>
<dbReference type="RefSeq" id="WP_344535844.1">
    <property type="nucleotide sequence ID" value="NZ_BAAAPE010000032.1"/>
</dbReference>
<comment type="caution">
    <text evidence="2">The sequence shown here is derived from an EMBL/GenBank/DDBJ whole genome shotgun (WGS) entry which is preliminary data.</text>
</comment>
<evidence type="ECO:0000313" key="3">
    <source>
        <dbReference type="Proteomes" id="UP001500016"/>
    </source>
</evidence>
<feature type="domain" description="TRASH" evidence="1">
    <location>
        <begin position="174"/>
        <end position="211"/>
    </location>
</feature>
<gene>
    <name evidence="2" type="ORF">GCM10009801_81160</name>
</gene>
<accession>A0ABN2X5N3</accession>
<dbReference type="InterPro" id="IPR011017">
    <property type="entry name" value="TRASH_dom"/>
</dbReference>
<evidence type="ECO:0000259" key="1">
    <source>
        <dbReference type="SMART" id="SM00746"/>
    </source>
</evidence>
<organism evidence="2 3">
    <name type="scientific">Streptomyces albiaxialis</name>
    <dbReference type="NCBI Taxonomy" id="329523"/>
    <lineage>
        <taxon>Bacteria</taxon>
        <taxon>Bacillati</taxon>
        <taxon>Actinomycetota</taxon>
        <taxon>Actinomycetes</taxon>
        <taxon>Kitasatosporales</taxon>
        <taxon>Streptomycetaceae</taxon>
        <taxon>Streptomyces</taxon>
    </lineage>
</organism>
<evidence type="ECO:0000313" key="2">
    <source>
        <dbReference type="EMBL" id="GAA2105052.1"/>
    </source>
</evidence>
<protein>
    <recommendedName>
        <fullName evidence="1">TRASH domain-containing protein</fullName>
    </recommendedName>
</protein>
<reference evidence="2 3" key="1">
    <citation type="journal article" date="2019" name="Int. J. Syst. Evol. Microbiol.">
        <title>The Global Catalogue of Microorganisms (GCM) 10K type strain sequencing project: providing services to taxonomists for standard genome sequencing and annotation.</title>
        <authorList>
            <consortium name="The Broad Institute Genomics Platform"/>
            <consortium name="The Broad Institute Genome Sequencing Center for Infectious Disease"/>
            <person name="Wu L."/>
            <person name="Ma J."/>
        </authorList>
    </citation>
    <scope>NUCLEOTIDE SEQUENCE [LARGE SCALE GENOMIC DNA]</scope>
    <source>
        <strain evidence="2 3">JCM 15478</strain>
    </source>
</reference>
<sequence length="225" mass="24678">MLLFDVYVPRGALGPDERQALARRLVEALTTDDGTHASEVLDVARTLAQALVHETDGWFVGSRPGENGADPADPPRYVVRVSVPGAWRKRMGDSVIERVTRALAETEEAAGRDPERLWNSPHATVHMLGISEGGIGLYGKSFGADDLLEELTRTYRQNLSQGKVPTPPLGRLLDPVCGMTVEADTDLKLEHGGTVYGFCHHTCRRRYAEEHGLREQLVDLDALNG</sequence>
<proteinExistence type="predicted"/>
<dbReference type="EMBL" id="BAAAPE010000032">
    <property type="protein sequence ID" value="GAA2105052.1"/>
    <property type="molecule type" value="Genomic_DNA"/>
</dbReference>
<keyword evidence="3" id="KW-1185">Reference proteome</keyword>
<dbReference type="SMART" id="SM00746">
    <property type="entry name" value="TRASH"/>
    <property type="match status" value="1"/>
</dbReference>